<protein>
    <submittedName>
        <fullName evidence="2">Uncharacterized protein</fullName>
    </submittedName>
</protein>
<feature type="region of interest" description="Disordered" evidence="1">
    <location>
        <begin position="147"/>
        <end position="171"/>
    </location>
</feature>
<evidence type="ECO:0000256" key="1">
    <source>
        <dbReference type="SAM" id="MobiDB-lite"/>
    </source>
</evidence>
<proteinExistence type="predicted"/>
<feature type="region of interest" description="Disordered" evidence="1">
    <location>
        <begin position="17"/>
        <end position="46"/>
    </location>
</feature>
<reference evidence="2 3" key="1">
    <citation type="submission" date="2020-03" db="EMBL/GenBank/DDBJ databases">
        <title>Draft Genome Sequence of Cudoniella acicularis.</title>
        <authorList>
            <person name="Buettner E."/>
            <person name="Kellner H."/>
        </authorList>
    </citation>
    <scope>NUCLEOTIDE SEQUENCE [LARGE SCALE GENOMIC DNA]</scope>
    <source>
        <strain evidence="2 3">DSM 108380</strain>
    </source>
</reference>
<sequence length="171" mass="18559">MSTNNRIWIYPSIRPLRYPSMASHGRDVPSEGSAKAPNRGGRPRKHAIVEEAKEQKAAKQKQKNENLLHPADTTIDAAILLSKLSINTTVPLERTRPGSGSGSGSKSCSDDSGREPEQSPIFSDAFEHSLWCEDNSDEDRGHVVYGFRSDVDSSGDTDSGLRAAQPSSPLV</sequence>
<evidence type="ECO:0000313" key="3">
    <source>
        <dbReference type="Proteomes" id="UP000566819"/>
    </source>
</evidence>
<accession>A0A8H4VHK0</accession>
<name>A0A8H4VHK0_9HELO</name>
<dbReference type="EMBL" id="JAAMPI010002621">
    <property type="protein sequence ID" value="KAF4610406.1"/>
    <property type="molecule type" value="Genomic_DNA"/>
</dbReference>
<feature type="compositionally biased region" description="Basic and acidic residues" evidence="1">
    <location>
        <begin position="108"/>
        <end position="117"/>
    </location>
</feature>
<dbReference type="AlphaFoldDB" id="A0A8H4VHK0"/>
<feature type="region of interest" description="Disordered" evidence="1">
    <location>
        <begin position="88"/>
        <end position="122"/>
    </location>
</feature>
<organism evidence="2 3">
    <name type="scientific">Cudoniella acicularis</name>
    <dbReference type="NCBI Taxonomy" id="354080"/>
    <lineage>
        <taxon>Eukaryota</taxon>
        <taxon>Fungi</taxon>
        <taxon>Dikarya</taxon>
        <taxon>Ascomycota</taxon>
        <taxon>Pezizomycotina</taxon>
        <taxon>Leotiomycetes</taxon>
        <taxon>Helotiales</taxon>
        <taxon>Tricladiaceae</taxon>
        <taxon>Cudoniella</taxon>
    </lineage>
</organism>
<evidence type="ECO:0000313" key="2">
    <source>
        <dbReference type="EMBL" id="KAF4610406.1"/>
    </source>
</evidence>
<comment type="caution">
    <text evidence="2">The sequence shown here is derived from an EMBL/GenBank/DDBJ whole genome shotgun (WGS) entry which is preliminary data.</text>
</comment>
<gene>
    <name evidence="2" type="ORF">G7Y89_g15714</name>
</gene>
<dbReference type="Proteomes" id="UP000566819">
    <property type="component" value="Unassembled WGS sequence"/>
</dbReference>
<keyword evidence="3" id="KW-1185">Reference proteome</keyword>